<dbReference type="SUPFAM" id="SSF53335">
    <property type="entry name" value="S-adenosyl-L-methionine-dependent methyltransferases"/>
    <property type="match status" value="1"/>
</dbReference>
<dbReference type="PANTHER" id="PTHR46797">
    <property type="entry name" value="HTH-TYPE TRANSCRIPTIONAL REGULATOR"/>
    <property type="match status" value="1"/>
</dbReference>
<dbReference type="InterPro" id="IPR011051">
    <property type="entry name" value="RmlC_Cupin_sf"/>
</dbReference>
<dbReference type="Pfam" id="PF01381">
    <property type="entry name" value="HTH_3"/>
    <property type="match status" value="1"/>
</dbReference>
<dbReference type="EMBL" id="CP014527">
    <property type="protein sequence ID" value="AMW35908.1"/>
    <property type="molecule type" value="Genomic_DNA"/>
</dbReference>
<dbReference type="SUPFAM" id="SSF47413">
    <property type="entry name" value="lambda repressor-like DNA-binding domains"/>
    <property type="match status" value="1"/>
</dbReference>
<accession>A0A145VRY4</accession>
<dbReference type="Gene3D" id="2.60.120.10">
    <property type="entry name" value="Jelly Rolls"/>
    <property type="match status" value="1"/>
</dbReference>
<protein>
    <recommendedName>
        <fullName evidence="2">HTH cro/C1-type domain-containing protein</fullName>
    </recommendedName>
</protein>
<evidence type="ECO:0000256" key="1">
    <source>
        <dbReference type="ARBA" id="ARBA00023125"/>
    </source>
</evidence>
<dbReference type="GeneID" id="53317693"/>
<dbReference type="Gene3D" id="1.10.260.40">
    <property type="entry name" value="lambda repressor-like DNA-binding domains"/>
    <property type="match status" value="1"/>
</dbReference>
<reference evidence="3 4" key="1">
    <citation type="submission" date="2016-02" db="EMBL/GenBank/DDBJ databases">
        <title>Complete Genome of H5569, the type strain of the newly described species Haematospirillium jordaniae.</title>
        <authorList>
            <person name="Nicholson A.C."/>
            <person name="Humrighouse B.W."/>
            <person name="Loparov V."/>
            <person name="McQuiston J.R."/>
        </authorList>
    </citation>
    <scope>NUCLEOTIDE SEQUENCE [LARGE SCALE GENOMIC DNA]</scope>
    <source>
        <strain evidence="3 4">H5569</strain>
        <plasmid evidence="4">Plasmid unnamed 2</plasmid>
    </source>
</reference>
<sequence length="662" mass="72290">MNEGSPSPAISAALARNLTTARNERGMTLGGLAESSGVADSILSGIEWGKQTPTIELVSRLANALGVSFGCLLQSTDHPVAVSENGVQVTLIDRQDTPRIIETYLMDLCPSATRYAGGHPDGVEEQITVLSGVLTAGPREAPSRLIPGQSLRFRADGPHIYRSGSNPVRASVTVIYPEHKHDDPTVFDVSLPWPDDGEDWRIVGKLLERAHIEVQNGVDMRRILFTGCPLDQDDAIENLEQYVLEHRRKKGSNALQVHVLQHPLPGLCVLWRGKRLSPLNKDNSHTAWGTAYRMAQMAADNTAFPALDPITRAELMQIAGTGPTLHAALAAEALTLHGLPSTPSGISCKDPAIRSRPRTGDGILFEDRIDVDAYEAYELVHPAYARQVLALAGALQRAGVSPRARLLDIGTGPGLPLEMLLQLMPSLQVTALDPSETAFRHLQKRFSGHPGVTMLQCGIDSFENTGPVFDSAISVGASHHLDTALFFRATADTLADGASFVVSDEMIAPFRTVEERQLNLVAHHLHYVADTLVPIPYALLSSEEGEVVRAFRRHVPVCLSLATARLPGALSYVRDLFKIVDKIPLPEPVSHPLMAFYRFHILELQALVAGLDYEVEQKTYAQRLVALADTEGFSCVHHQRLYKTQGNGEWDAGTHLFTFRKQ</sequence>
<gene>
    <name evidence="3" type="ORF">AY555_11115</name>
</gene>
<dbReference type="RefSeq" id="WP_066137307.1">
    <property type="nucleotide sequence ID" value="NZ_CP014527.1"/>
</dbReference>
<keyword evidence="1" id="KW-0238">DNA-binding</keyword>
<dbReference type="Gene3D" id="3.40.50.150">
    <property type="entry name" value="Vaccinia Virus protein VP39"/>
    <property type="match status" value="1"/>
</dbReference>
<dbReference type="PANTHER" id="PTHR46797:SF1">
    <property type="entry name" value="METHYLPHOSPHONATE SYNTHASE"/>
    <property type="match status" value="1"/>
</dbReference>
<dbReference type="PROSITE" id="PS50943">
    <property type="entry name" value="HTH_CROC1"/>
    <property type="match status" value="1"/>
</dbReference>
<dbReference type="GO" id="GO:0003677">
    <property type="term" value="F:DNA binding"/>
    <property type="evidence" value="ECO:0007669"/>
    <property type="project" value="UniProtKB-KW"/>
</dbReference>
<dbReference type="InterPro" id="IPR014710">
    <property type="entry name" value="RmlC-like_jellyroll"/>
</dbReference>
<evidence type="ECO:0000313" key="3">
    <source>
        <dbReference type="EMBL" id="AMW35908.1"/>
    </source>
</evidence>
<dbReference type="CDD" id="cd02440">
    <property type="entry name" value="AdoMet_MTases"/>
    <property type="match status" value="1"/>
</dbReference>
<dbReference type="InterPro" id="IPR050807">
    <property type="entry name" value="TransReg_Diox_bact_type"/>
</dbReference>
<dbReference type="GO" id="GO:0005829">
    <property type="term" value="C:cytosol"/>
    <property type="evidence" value="ECO:0007669"/>
    <property type="project" value="TreeGrafter"/>
</dbReference>
<dbReference type="InterPro" id="IPR010982">
    <property type="entry name" value="Lambda_DNA-bd_dom_sf"/>
</dbReference>
<dbReference type="CDD" id="cd00093">
    <property type="entry name" value="HTH_XRE"/>
    <property type="match status" value="1"/>
</dbReference>
<keyword evidence="3" id="KW-0614">Plasmid</keyword>
<evidence type="ECO:0000259" key="2">
    <source>
        <dbReference type="PROSITE" id="PS50943"/>
    </source>
</evidence>
<dbReference type="InterPro" id="IPR041698">
    <property type="entry name" value="Methyltransf_25"/>
</dbReference>
<proteinExistence type="predicted"/>
<dbReference type="Proteomes" id="UP000076066">
    <property type="component" value="Plasmid unnamed 2"/>
</dbReference>
<feature type="domain" description="HTH cro/C1-type" evidence="2">
    <location>
        <begin position="18"/>
        <end position="72"/>
    </location>
</feature>
<keyword evidence="4" id="KW-1185">Reference proteome</keyword>
<geneLocation type="plasmid" evidence="3 4">
    <name>unnamed 2</name>
</geneLocation>
<dbReference type="OrthoDB" id="189170at2"/>
<dbReference type="AlphaFoldDB" id="A0A145VRY4"/>
<dbReference type="Pfam" id="PF13649">
    <property type="entry name" value="Methyltransf_25"/>
    <property type="match status" value="1"/>
</dbReference>
<dbReference type="SUPFAM" id="SSF51182">
    <property type="entry name" value="RmlC-like cupins"/>
    <property type="match status" value="1"/>
</dbReference>
<dbReference type="GO" id="GO:0003700">
    <property type="term" value="F:DNA-binding transcription factor activity"/>
    <property type="evidence" value="ECO:0007669"/>
    <property type="project" value="TreeGrafter"/>
</dbReference>
<organism evidence="3 4">
    <name type="scientific">Haematospirillum jordaniae</name>
    <dbReference type="NCBI Taxonomy" id="1549855"/>
    <lineage>
        <taxon>Bacteria</taxon>
        <taxon>Pseudomonadati</taxon>
        <taxon>Pseudomonadota</taxon>
        <taxon>Alphaproteobacteria</taxon>
        <taxon>Rhodospirillales</taxon>
        <taxon>Novispirillaceae</taxon>
        <taxon>Haematospirillum</taxon>
    </lineage>
</organism>
<dbReference type="InterPro" id="IPR029063">
    <property type="entry name" value="SAM-dependent_MTases_sf"/>
</dbReference>
<dbReference type="KEGG" id="hjo:AY555_11115"/>
<dbReference type="InterPro" id="IPR001387">
    <property type="entry name" value="Cro/C1-type_HTH"/>
</dbReference>
<dbReference type="CDD" id="cd02209">
    <property type="entry name" value="cupin_XRE_C"/>
    <property type="match status" value="1"/>
</dbReference>
<name>A0A145VRY4_9PROT</name>
<dbReference type="SMART" id="SM00530">
    <property type="entry name" value="HTH_XRE"/>
    <property type="match status" value="1"/>
</dbReference>
<evidence type="ECO:0000313" key="4">
    <source>
        <dbReference type="Proteomes" id="UP000076066"/>
    </source>
</evidence>